<accession>A0AAV4HJ91</accession>
<protein>
    <submittedName>
        <fullName evidence="1">Uncharacterized protein</fullName>
    </submittedName>
</protein>
<comment type="caution">
    <text evidence="1">The sequence shown here is derived from an EMBL/GenBank/DDBJ whole genome shotgun (WGS) entry which is preliminary data.</text>
</comment>
<proteinExistence type="predicted"/>
<gene>
    <name evidence="1" type="ORF">ElyMa_006309100</name>
</gene>
<evidence type="ECO:0000313" key="2">
    <source>
        <dbReference type="Proteomes" id="UP000762676"/>
    </source>
</evidence>
<name>A0AAV4HJ91_9GAST</name>
<reference evidence="1 2" key="1">
    <citation type="journal article" date="2021" name="Elife">
        <title>Chloroplast acquisition without the gene transfer in kleptoplastic sea slugs, Plakobranchus ocellatus.</title>
        <authorList>
            <person name="Maeda T."/>
            <person name="Takahashi S."/>
            <person name="Yoshida T."/>
            <person name="Shimamura S."/>
            <person name="Takaki Y."/>
            <person name="Nagai Y."/>
            <person name="Toyoda A."/>
            <person name="Suzuki Y."/>
            <person name="Arimoto A."/>
            <person name="Ishii H."/>
            <person name="Satoh N."/>
            <person name="Nishiyama T."/>
            <person name="Hasebe M."/>
            <person name="Maruyama T."/>
            <person name="Minagawa J."/>
            <person name="Obokata J."/>
            <person name="Shigenobu S."/>
        </authorList>
    </citation>
    <scope>NUCLEOTIDE SEQUENCE [LARGE SCALE GENOMIC DNA]</scope>
</reference>
<organism evidence="1 2">
    <name type="scientific">Elysia marginata</name>
    <dbReference type="NCBI Taxonomy" id="1093978"/>
    <lineage>
        <taxon>Eukaryota</taxon>
        <taxon>Metazoa</taxon>
        <taxon>Spiralia</taxon>
        <taxon>Lophotrochozoa</taxon>
        <taxon>Mollusca</taxon>
        <taxon>Gastropoda</taxon>
        <taxon>Heterobranchia</taxon>
        <taxon>Euthyneura</taxon>
        <taxon>Panpulmonata</taxon>
        <taxon>Sacoglossa</taxon>
        <taxon>Placobranchoidea</taxon>
        <taxon>Plakobranchidae</taxon>
        <taxon>Elysia</taxon>
    </lineage>
</organism>
<dbReference type="Proteomes" id="UP000762676">
    <property type="component" value="Unassembled WGS sequence"/>
</dbReference>
<dbReference type="AlphaFoldDB" id="A0AAV4HJ91"/>
<dbReference type="EMBL" id="BMAT01012677">
    <property type="protein sequence ID" value="GFR96846.1"/>
    <property type="molecule type" value="Genomic_DNA"/>
</dbReference>
<evidence type="ECO:0000313" key="1">
    <source>
        <dbReference type="EMBL" id="GFR96846.1"/>
    </source>
</evidence>
<keyword evidence="2" id="KW-1185">Reference proteome</keyword>
<sequence length="79" mass="8500">MSATCNAGVSEAGVVRSYVAACLRRTTRTVGLSSKTVALKQRLPYTCRIIGATNRCFIRYGPAEEKEAHSGGNPRRLLG</sequence>